<keyword evidence="3" id="KW-1185">Reference proteome</keyword>
<dbReference type="InterPro" id="IPR036047">
    <property type="entry name" value="F-box-like_dom_sf"/>
</dbReference>
<evidence type="ECO:0000313" key="3">
    <source>
        <dbReference type="Proteomes" id="UP000320762"/>
    </source>
</evidence>
<dbReference type="Pfam" id="PF00646">
    <property type="entry name" value="F-box"/>
    <property type="match status" value="1"/>
</dbReference>
<dbReference type="Gene3D" id="1.20.1280.50">
    <property type="match status" value="1"/>
</dbReference>
<evidence type="ECO:0000259" key="1">
    <source>
        <dbReference type="PROSITE" id="PS50181"/>
    </source>
</evidence>
<dbReference type="SMART" id="SM00256">
    <property type="entry name" value="FBOX"/>
    <property type="match status" value="1"/>
</dbReference>
<comment type="caution">
    <text evidence="2">The sequence shown here is derived from an EMBL/GenBank/DDBJ whole genome shotgun (WGS) entry which is preliminary data.</text>
</comment>
<sequence length="284" mass="31776">MADASHEDGATDIRYADAIAGEHHHNVTGVLDVDTATNNEHAEDGTIEAPAARGHKDATDLQEADNITGSREAWLKTFKSTNRKLLLAELPLELVYEILTRLHPADLLSVSRLNKTLRHVLLHKSARWIWMISFQSVRGDPAWEDAYGGPGGCPKVPTGLNEPQFAHFLFDDLCMKCGLPDADFVAWNACMRYCDECANGVFCTLQSPTPDDTCYVDDQRLFVRTELIAFVAALEDCSTDDARLNLVVDSHLRCHQIYGHIGWLANWKHKRDSMRRDARTVEGC</sequence>
<reference evidence="2 3" key="1">
    <citation type="journal article" date="2019" name="New Phytol.">
        <title>Comparative genomics reveals unique wood-decay strategies and fruiting body development in the Schizophyllaceae.</title>
        <authorList>
            <person name="Almasi E."/>
            <person name="Sahu N."/>
            <person name="Krizsan K."/>
            <person name="Balint B."/>
            <person name="Kovacs G.M."/>
            <person name="Kiss B."/>
            <person name="Cseklye J."/>
            <person name="Drula E."/>
            <person name="Henrissat B."/>
            <person name="Nagy I."/>
            <person name="Chovatia M."/>
            <person name="Adam C."/>
            <person name="LaButti K."/>
            <person name="Lipzen A."/>
            <person name="Riley R."/>
            <person name="Grigoriev I.V."/>
            <person name="Nagy L.G."/>
        </authorList>
    </citation>
    <scope>NUCLEOTIDE SEQUENCE [LARGE SCALE GENOMIC DNA]</scope>
    <source>
        <strain evidence="2 3">NL-1724</strain>
    </source>
</reference>
<dbReference type="EMBL" id="VDMD01000090">
    <property type="protein sequence ID" value="TRM55854.1"/>
    <property type="molecule type" value="Genomic_DNA"/>
</dbReference>
<accession>A0A550BTK4</accession>
<dbReference type="Proteomes" id="UP000320762">
    <property type="component" value="Unassembled WGS sequence"/>
</dbReference>
<gene>
    <name evidence="2" type="ORF">BD626DRAFT_636274</name>
</gene>
<dbReference type="SUPFAM" id="SSF81383">
    <property type="entry name" value="F-box domain"/>
    <property type="match status" value="1"/>
</dbReference>
<dbReference type="PROSITE" id="PS50181">
    <property type="entry name" value="FBOX"/>
    <property type="match status" value="1"/>
</dbReference>
<organism evidence="2 3">
    <name type="scientific">Schizophyllum amplum</name>
    <dbReference type="NCBI Taxonomy" id="97359"/>
    <lineage>
        <taxon>Eukaryota</taxon>
        <taxon>Fungi</taxon>
        <taxon>Dikarya</taxon>
        <taxon>Basidiomycota</taxon>
        <taxon>Agaricomycotina</taxon>
        <taxon>Agaricomycetes</taxon>
        <taxon>Agaricomycetidae</taxon>
        <taxon>Agaricales</taxon>
        <taxon>Schizophyllaceae</taxon>
        <taxon>Schizophyllum</taxon>
    </lineage>
</organism>
<evidence type="ECO:0000313" key="2">
    <source>
        <dbReference type="EMBL" id="TRM55854.1"/>
    </source>
</evidence>
<protein>
    <recommendedName>
        <fullName evidence="1">F-box domain-containing protein</fullName>
    </recommendedName>
</protein>
<dbReference type="OrthoDB" id="2322499at2759"/>
<name>A0A550BTK4_9AGAR</name>
<dbReference type="InterPro" id="IPR001810">
    <property type="entry name" value="F-box_dom"/>
</dbReference>
<proteinExistence type="predicted"/>
<feature type="domain" description="F-box" evidence="1">
    <location>
        <begin position="84"/>
        <end position="131"/>
    </location>
</feature>
<dbReference type="AlphaFoldDB" id="A0A550BTK4"/>